<dbReference type="GO" id="GO:0005737">
    <property type="term" value="C:cytoplasm"/>
    <property type="evidence" value="ECO:0007669"/>
    <property type="project" value="TreeGrafter"/>
</dbReference>
<evidence type="ECO:0000259" key="6">
    <source>
        <dbReference type="Pfam" id="PF02668"/>
    </source>
</evidence>
<evidence type="ECO:0000313" key="7">
    <source>
        <dbReference type="EMBL" id="OJI94225.1"/>
    </source>
</evidence>
<evidence type="ECO:0000256" key="5">
    <source>
        <dbReference type="ARBA" id="ARBA00023004"/>
    </source>
</evidence>
<dbReference type="GO" id="GO:0000908">
    <property type="term" value="F:taurine dioxygenase activity"/>
    <property type="evidence" value="ECO:0007669"/>
    <property type="project" value="UniProtKB-EC"/>
</dbReference>
<dbReference type="EMBL" id="MLCB01000115">
    <property type="protein sequence ID" value="OJI94225.1"/>
    <property type="molecule type" value="Genomic_DNA"/>
</dbReference>
<comment type="similarity">
    <text evidence="1">Belongs to the TfdA dioxygenase family.</text>
</comment>
<dbReference type="InterPro" id="IPR042098">
    <property type="entry name" value="TauD-like_sf"/>
</dbReference>
<dbReference type="GO" id="GO:0046872">
    <property type="term" value="F:metal ion binding"/>
    <property type="evidence" value="ECO:0007669"/>
    <property type="project" value="UniProtKB-KW"/>
</dbReference>
<feature type="domain" description="TauD/TfdA-like" evidence="6">
    <location>
        <begin position="3"/>
        <end position="202"/>
    </location>
</feature>
<reference evidence="7 8" key="1">
    <citation type="submission" date="2016-10" db="EMBL/GenBank/DDBJ databases">
        <title>Genome sequence of Planktotalea frisia SH6-1.</title>
        <authorList>
            <person name="Poehlein A."/>
            <person name="Bakenhus I."/>
            <person name="Voget S."/>
            <person name="Brinkhoff T."/>
            <person name="Simon M."/>
        </authorList>
    </citation>
    <scope>NUCLEOTIDE SEQUENCE [LARGE SCALE GENOMIC DNA]</scope>
    <source>
        <strain evidence="7 8">SH6-1</strain>
    </source>
</reference>
<evidence type="ECO:0000313" key="8">
    <source>
        <dbReference type="Proteomes" id="UP000184514"/>
    </source>
</evidence>
<dbReference type="Gene3D" id="3.60.130.10">
    <property type="entry name" value="Clavaminate synthase-like"/>
    <property type="match status" value="1"/>
</dbReference>
<dbReference type="Proteomes" id="UP000184514">
    <property type="component" value="Unassembled WGS sequence"/>
</dbReference>
<evidence type="ECO:0000256" key="1">
    <source>
        <dbReference type="ARBA" id="ARBA00005896"/>
    </source>
</evidence>
<comment type="caution">
    <text evidence="7">The sequence shown here is derived from an EMBL/GenBank/DDBJ whole genome shotgun (WGS) entry which is preliminary data.</text>
</comment>
<dbReference type="GO" id="GO:0006790">
    <property type="term" value="P:sulfur compound metabolic process"/>
    <property type="evidence" value="ECO:0007669"/>
    <property type="project" value="TreeGrafter"/>
</dbReference>
<accession>A0A1L9NY59</accession>
<keyword evidence="8" id="KW-1185">Reference proteome</keyword>
<organism evidence="7 8">
    <name type="scientific">Planktotalea frisia</name>
    <dbReference type="NCBI Taxonomy" id="696762"/>
    <lineage>
        <taxon>Bacteria</taxon>
        <taxon>Pseudomonadati</taxon>
        <taxon>Pseudomonadota</taxon>
        <taxon>Alphaproteobacteria</taxon>
        <taxon>Rhodobacterales</taxon>
        <taxon>Paracoccaceae</taxon>
        <taxon>Planktotalea</taxon>
    </lineage>
</organism>
<dbReference type="SUPFAM" id="SSF51197">
    <property type="entry name" value="Clavaminate synthase-like"/>
    <property type="match status" value="1"/>
</dbReference>
<keyword evidence="3 7" id="KW-0223">Dioxygenase</keyword>
<dbReference type="AlphaFoldDB" id="A0A1L9NY59"/>
<name>A0A1L9NY59_9RHOB</name>
<evidence type="ECO:0000256" key="2">
    <source>
        <dbReference type="ARBA" id="ARBA00022723"/>
    </source>
</evidence>
<evidence type="ECO:0000256" key="3">
    <source>
        <dbReference type="ARBA" id="ARBA00022964"/>
    </source>
</evidence>
<gene>
    <name evidence="7" type="primary">tauD</name>
    <name evidence="7" type="ORF">PFRI_15740</name>
</gene>
<protein>
    <submittedName>
        <fullName evidence="7">Alpha-ketoglutarate-dependent taurine dioxygenase</fullName>
        <ecNumber evidence="7">1.14.11.17</ecNumber>
    </submittedName>
</protein>
<dbReference type="InterPro" id="IPR003819">
    <property type="entry name" value="TauD/TfdA-like"/>
</dbReference>
<keyword evidence="4 7" id="KW-0560">Oxidoreductase</keyword>
<dbReference type="InterPro" id="IPR051323">
    <property type="entry name" value="AtsK-like"/>
</dbReference>
<dbReference type="STRING" id="696762.PFRI_15740"/>
<evidence type="ECO:0000256" key="4">
    <source>
        <dbReference type="ARBA" id="ARBA00023002"/>
    </source>
</evidence>
<dbReference type="PANTHER" id="PTHR30468:SF1">
    <property type="entry name" value="ALPHA-KETOGLUTARATE-DEPENDENT SULFONATE DIOXYGENASE"/>
    <property type="match status" value="1"/>
</dbReference>
<proteinExistence type="inferred from homology"/>
<keyword evidence="2" id="KW-0479">Metal-binding</keyword>
<dbReference type="PANTHER" id="PTHR30468">
    <property type="entry name" value="ALPHA-KETOGLUTARATE-DEPENDENT SULFONATE DIOXYGENASE"/>
    <property type="match status" value="1"/>
</dbReference>
<sequence>MHIRKLAGAVGAEITNIDLTQLNNLSFNEIRAALFSHGMIVIRDQNLTPEAHIALAERFGPIDINRFFAPVDTHPMIAEVRTKPEMTHVIGGTWHTDHSYDPAPAMCSILAARALPPFGGDTLFASMTAAYEGLSDGLTQTLRTLRAVHSDGSFAQSNVGIDAQTSAFRQPVVHPVVIAHPTTGAPCLYVNGDFTLNFEGWTP</sequence>
<dbReference type="EC" id="1.14.11.17" evidence="7"/>
<keyword evidence="5" id="KW-0408">Iron</keyword>
<dbReference type="Pfam" id="PF02668">
    <property type="entry name" value="TauD"/>
    <property type="match status" value="1"/>
</dbReference>